<reference evidence="6 7" key="1">
    <citation type="submission" date="2022-11" db="UniProtKB">
        <authorList>
            <consortium name="WormBaseParasite"/>
        </authorList>
    </citation>
    <scope>IDENTIFICATION</scope>
</reference>
<dbReference type="SUPFAM" id="SSF55159">
    <property type="entry name" value="eIF1-like"/>
    <property type="match status" value="1"/>
</dbReference>
<dbReference type="PROSITE" id="PS50296">
    <property type="entry name" value="SUI1"/>
    <property type="match status" value="1"/>
</dbReference>
<dbReference type="Proteomes" id="UP000887569">
    <property type="component" value="Unplaced"/>
</dbReference>
<name>A0A915AQB6_PARUN</name>
<dbReference type="PANTHER" id="PTHR10388">
    <property type="entry name" value="EUKARYOTIC TRANSLATION INITIATION FACTOR SUI1"/>
    <property type="match status" value="1"/>
</dbReference>
<feature type="domain" description="SUI1" evidence="4">
    <location>
        <begin position="30"/>
        <end position="100"/>
    </location>
</feature>
<sequence>MAETSIQNLNKPKDAFEQLEDEEGTRQGFCHIRIQQRTGRKTITTVQGIAPEYDLKKIVRYLKKEYNCNGTTVEHPEYGEVIQLTGDQRQHIKDFLCKVGIVKEENCKIHGF</sequence>
<evidence type="ECO:0000256" key="2">
    <source>
        <dbReference type="ARBA" id="ARBA00022917"/>
    </source>
</evidence>
<dbReference type="InterPro" id="IPR005874">
    <property type="entry name" value="SUI1_euk"/>
</dbReference>
<keyword evidence="5" id="KW-1185">Reference proteome</keyword>
<dbReference type="InterPro" id="IPR036877">
    <property type="entry name" value="SUI1_dom_sf"/>
</dbReference>
<evidence type="ECO:0000313" key="7">
    <source>
        <dbReference type="WBParaSite" id="PgR013_g090_t02"/>
    </source>
</evidence>
<evidence type="ECO:0000256" key="1">
    <source>
        <dbReference type="ARBA" id="ARBA00005422"/>
    </source>
</evidence>
<evidence type="ECO:0000313" key="6">
    <source>
        <dbReference type="WBParaSite" id="PgR013_g090_t01"/>
    </source>
</evidence>
<protein>
    <submittedName>
        <fullName evidence="6 7">SUI1 domain-containing protein</fullName>
    </submittedName>
</protein>
<dbReference type="AlphaFoldDB" id="A0A915AQB6"/>
<dbReference type="PIRSF" id="PIRSF004499">
    <property type="entry name" value="SUI1_euk"/>
    <property type="match status" value="1"/>
</dbReference>
<keyword evidence="2" id="KW-0648">Protein biosynthesis</keyword>
<organism evidence="5 6">
    <name type="scientific">Parascaris univalens</name>
    <name type="common">Nematode worm</name>
    <dbReference type="NCBI Taxonomy" id="6257"/>
    <lineage>
        <taxon>Eukaryota</taxon>
        <taxon>Metazoa</taxon>
        <taxon>Ecdysozoa</taxon>
        <taxon>Nematoda</taxon>
        <taxon>Chromadorea</taxon>
        <taxon>Rhabditida</taxon>
        <taxon>Spirurina</taxon>
        <taxon>Ascaridomorpha</taxon>
        <taxon>Ascaridoidea</taxon>
        <taxon>Ascarididae</taxon>
        <taxon>Parascaris</taxon>
    </lineage>
</organism>
<feature type="region of interest" description="Disordered" evidence="3">
    <location>
        <begin position="1"/>
        <end position="23"/>
    </location>
</feature>
<dbReference type="GO" id="GO:0003743">
    <property type="term" value="F:translation initiation factor activity"/>
    <property type="evidence" value="ECO:0007669"/>
    <property type="project" value="InterPro"/>
</dbReference>
<dbReference type="WBParaSite" id="PgR013_g090_t02">
    <property type="protein sequence ID" value="PgR013_g090_t02"/>
    <property type="gene ID" value="PgR013_g090"/>
</dbReference>
<dbReference type="Gene3D" id="3.30.780.10">
    <property type="entry name" value="SUI1-like domain"/>
    <property type="match status" value="1"/>
</dbReference>
<dbReference type="WBParaSite" id="PgR013_g090_t01">
    <property type="protein sequence ID" value="PgR013_g090_t01"/>
    <property type="gene ID" value="PgR013_g090"/>
</dbReference>
<evidence type="ECO:0000259" key="4">
    <source>
        <dbReference type="PROSITE" id="PS50296"/>
    </source>
</evidence>
<dbReference type="InterPro" id="IPR001950">
    <property type="entry name" value="SUI1"/>
</dbReference>
<evidence type="ECO:0000313" key="5">
    <source>
        <dbReference type="Proteomes" id="UP000887569"/>
    </source>
</evidence>
<feature type="compositionally biased region" description="Polar residues" evidence="3">
    <location>
        <begin position="1"/>
        <end position="10"/>
    </location>
</feature>
<proteinExistence type="inferred from homology"/>
<accession>A0A915AQB6</accession>
<comment type="similarity">
    <text evidence="1">Belongs to the SUI1 family.</text>
</comment>
<dbReference type="CDD" id="cd11566">
    <property type="entry name" value="eIF1_SUI1"/>
    <property type="match status" value="1"/>
</dbReference>
<dbReference type="Pfam" id="PF01253">
    <property type="entry name" value="SUI1"/>
    <property type="match status" value="1"/>
</dbReference>
<evidence type="ECO:0000256" key="3">
    <source>
        <dbReference type="SAM" id="MobiDB-lite"/>
    </source>
</evidence>